<dbReference type="STRING" id="630515.SAMN04489812_1461"/>
<dbReference type="Proteomes" id="UP000199103">
    <property type="component" value="Chromosome I"/>
</dbReference>
<protein>
    <submittedName>
        <fullName evidence="2">Uncharacterized protein</fullName>
    </submittedName>
</protein>
<evidence type="ECO:0000256" key="1">
    <source>
        <dbReference type="SAM" id="MobiDB-lite"/>
    </source>
</evidence>
<reference evidence="2 3" key="1">
    <citation type="submission" date="2016-10" db="EMBL/GenBank/DDBJ databases">
        <authorList>
            <person name="de Groot N.N."/>
        </authorList>
    </citation>
    <scope>NUCLEOTIDE SEQUENCE [LARGE SCALE GENOMIC DNA]</scope>
    <source>
        <strain evidence="2 3">DSM 21800</strain>
    </source>
</reference>
<feature type="compositionally biased region" description="Basic and acidic residues" evidence="1">
    <location>
        <begin position="49"/>
        <end position="67"/>
    </location>
</feature>
<name>A0A1H1R0N8_9ACTN</name>
<gene>
    <name evidence="2" type="ORF">SAMN04489812_1461</name>
</gene>
<evidence type="ECO:0000313" key="2">
    <source>
        <dbReference type="EMBL" id="SDS29212.1"/>
    </source>
</evidence>
<dbReference type="RefSeq" id="WP_157683268.1">
    <property type="nucleotide sequence ID" value="NZ_LT629772.1"/>
</dbReference>
<keyword evidence="3" id="KW-1185">Reference proteome</keyword>
<dbReference type="AlphaFoldDB" id="A0A1H1R0N8"/>
<dbReference type="EMBL" id="LT629772">
    <property type="protein sequence ID" value="SDS29212.1"/>
    <property type="molecule type" value="Genomic_DNA"/>
</dbReference>
<feature type="region of interest" description="Disordered" evidence="1">
    <location>
        <begin position="1"/>
        <end position="67"/>
    </location>
</feature>
<organism evidence="2 3">
    <name type="scientific">Microlunatus soli</name>
    <dbReference type="NCBI Taxonomy" id="630515"/>
    <lineage>
        <taxon>Bacteria</taxon>
        <taxon>Bacillati</taxon>
        <taxon>Actinomycetota</taxon>
        <taxon>Actinomycetes</taxon>
        <taxon>Propionibacteriales</taxon>
        <taxon>Propionibacteriaceae</taxon>
        <taxon>Microlunatus</taxon>
    </lineage>
</organism>
<evidence type="ECO:0000313" key="3">
    <source>
        <dbReference type="Proteomes" id="UP000199103"/>
    </source>
</evidence>
<sequence length="67" mass="7240">MPDLPKCVPSASGGATQRGSEPPFDAYRGLSIEVLKEKGPTERQVLNSRGDHHHDDSVLRDQAAGEK</sequence>
<proteinExistence type="predicted"/>
<accession>A0A1H1R0N8</accession>